<feature type="transmembrane region" description="Helical" evidence="1">
    <location>
        <begin position="625"/>
        <end position="643"/>
    </location>
</feature>
<gene>
    <name evidence="3" type="ORF">SK854_05635</name>
</gene>
<organism evidence="3 4">
    <name type="scientific">Lentzea sokolovensis</name>
    <dbReference type="NCBI Taxonomy" id="3095429"/>
    <lineage>
        <taxon>Bacteria</taxon>
        <taxon>Bacillati</taxon>
        <taxon>Actinomycetota</taxon>
        <taxon>Actinomycetes</taxon>
        <taxon>Pseudonocardiales</taxon>
        <taxon>Pseudonocardiaceae</taxon>
        <taxon>Lentzea</taxon>
    </lineage>
</organism>
<evidence type="ECO:0000259" key="2">
    <source>
        <dbReference type="Pfam" id="PF00561"/>
    </source>
</evidence>
<dbReference type="EMBL" id="JAXAVU010000004">
    <property type="protein sequence ID" value="MDX8141585.1"/>
    <property type="molecule type" value="Genomic_DNA"/>
</dbReference>
<dbReference type="Gene3D" id="3.40.50.1820">
    <property type="entry name" value="alpha/beta hydrolase"/>
    <property type="match status" value="1"/>
</dbReference>
<dbReference type="GO" id="GO:0016787">
    <property type="term" value="F:hydrolase activity"/>
    <property type="evidence" value="ECO:0007669"/>
    <property type="project" value="UniProtKB-KW"/>
</dbReference>
<keyword evidence="3" id="KW-0378">Hydrolase</keyword>
<protein>
    <submittedName>
        <fullName evidence="3">Alpha/beta fold hydrolase</fullName>
    </submittedName>
</protein>
<keyword evidence="1" id="KW-0472">Membrane</keyword>
<dbReference type="RefSeq" id="WP_319973910.1">
    <property type="nucleotide sequence ID" value="NZ_JAXAVU010000004.1"/>
</dbReference>
<dbReference type="InterPro" id="IPR029058">
    <property type="entry name" value="AB_hydrolase_fold"/>
</dbReference>
<feature type="transmembrane region" description="Helical" evidence="1">
    <location>
        <begin position="501"/>
        <end position="521"/>
    </location>
</feature>
<dbReference type="Pfam" id="PF00561">
    <property type="entry name" value="Abhydrolase_1"/>
    <property type="match status" value="1"/>
</dbReference>
<dbReference type="InterPro" id="IPR000073">
    <property type="entry name" value="AB_hydrolase_1"/>
</dbReference>
<dbReference type="SUPFAM" id="SSF53474">
    <property type="entry name" value="alpha/beta-Hydrolases"/>
    <property type="match status" value="1"/>
</dbReference>
<accession>A0ABU4UQN1</accession>
<sequence>MPSFKPSRRVVAAGLAGAVLLGLAYLAVRPEPVLAVPDGAAPGSLTTRPCDFDTETGPVAADCGTLVVPENRRDPATKMIALPVTRIRAAEPNPGEPIFRLGGGPGATNMNFPQASRLIADHDVVMVGYRGVDGSRRLDCPEVVGSMRGGDGIAAAKTLPATTKAFELCAKRLTADGADLTGYSVAQRVDDLEDARTALGYQKINLLSTSAGTRTAMIYSWRHPASLNRSAMIAVNPPGHLFWDPATTDSQFGQYAELCRADAGCSARTSDLAASVRSVATAMPESWGPLSIKDTNVRVVSQYAMHHNGHVSAPNNAPTVLDAYLSGDTGALWAMSVLGDVVLPESLVWGEFASFAMLDAEFNQRYHDAGGDPGSILGNVSTDFLWAGAGVQKVWPDSPDNAEYRTMRPSDVETLVISGEVDFSTPSQNATKELLPALSRGKQVVLPGLGHTYDFWEHRPDAGKHLLTTFFGSGQVDSSGFDRRPIAFDDVPLSMSTLARLLIGAVVGGAVLGLLVLAWLFRRSRRQGFTARASVWTRVAAALPLGLGGWLLGVLVSWTLNPDDFLVSATVIVPGTGVLIGLGAHLACVRPEWTARARRTSLVAAVGAALLGALLGTYALPGLTAPATAIVGAVAATNLALLLSSRNVSPRAA</sequence>
<proteinExistence type="predicted"/>
<reference evidence="3 4" key="1">
    <citation type="submission" date="2023-11" db="EMBL/GenBank/DDBJ databases">
        <title>Lentzea sokolovensis, sp. nov., Lentzea kristufkii, sp. nov., and Lentzea miocenensis, sp. nov., rare actinobacteria from Sokolov Coal Basin, Miocene lacustrine sediment, Czech Republic.</title>
        <authorList>
            <person name="Lara A."/>
            <person name="Kotroba L."/>
            <person name="Nouioui I."/>
            <person name="Neumann-Schaal M."/>
            <person name="Mast Y."/>
            <person name="Chronakova A."/>
        </authorList>
    </citation>
    <scope>NUCLEOTIDE SEQUENCE [LARGE SCALE GENOMIC DNA]</scope>
    <source>
        <strain evidence="3 4">BCCO 10_0061</strain>
    </source>
</reference>
<dbReference type="Proteomes" id="UP001285352">
    <property type="component" value="Unassembled WGS sequence"/>
</dbReference>
<feature type="transmembrane region" description="Helical" evidence="1">
    <location>
        <begin position="601"/>
        <end position="619"/>
    </location>
</feature>
<feature type="transmembrane region" description="Helical" evidence="1">
    <location>
        <begin position="541"/>
        <end position="560"/>
    </location>
</feature>
<keyword evidence="4" id="KW-1185">Reference proteome</keyword>
<feature type="transmembrane region" description="Helical" evidence="1">
    <location>
        <begin position="566"/>
        <end position="589"/>
    </location>
</feature>
<comment type="caution">
    <text evidence="3">The sequence shown here is derived from an EMBL/GenBank/DDBJ whole genome shotgun (WGS) entry which is preliminary data.</text>
</comment>
<evidence type="ECO:0000313" key="4">
    <source>
        <dbReference type="Proteomes" id="UP001285352"/>
    </source>
</evidence>
<evidence type="ECO:0000313" key="3">
    <source>
        <dbReference type="EMBL" id="MDX8141585.1"/>
    </source>
</evidence>
<keyword evidence="1" id="KW-1133">Transmembrane helix</keyword>
<name>A0ABU4UQN1_9PSEU</name>
<evidence type="ECO:0000256" key="1">
    <source>
        <dbReference type="SAM" id="Phobius"/>
    </source>
</evidence>
<feature type="domain" description="AB hydrolase-1" evidence="2">
    <location>
        <begin position="101"/>
        <end position="235"/>
    </location>
</feature>
<keyword evidence="1" id="KW-0812">Transmembrane</keyword>